<keyword evidence="1" id="KW-1133">Transmembrane helix</keyword>
<comment type="caution">
    <text evidence="2">The sequence shown here is derived from an EMBL/GenBank/DDBJ whole genome shotgun (WGS) entry which is preliminary data.</text>
</comment>
<protein>
    <submittedName>
        <fullName evidence="2">Uncharacterized protein</fullName>
    </submittedName>
</protein>
<reference evidence="2" key="1">
    <citation type="journal article" date="2020" name="mSystems">
        <title>Genome- and Community-Level Interaction Insights into Carbon Utilization and Element Cycling Functions of Hydrothermarchaeota in Hydrothermal Sediment.</title>
        <authorList>
            <person name="Zhou Z."/>
            <person name="Liu Y."/>
            <person name="Xu W."/>
            <person name="Pan J."/>
            <person name="Luo Z.H."/>
            <person name="Li M."/>
        </authorList>
    </citation>
    <scope>NUCLEOTIDE SEQUENCE [LARGE SCALE GENOMIC DNA]</scope>
    <source>
        <strain evidence="2">SpSt-609</strain>
    </source>
</reference>
<accession>A0A7C4CEU3</accession>
<name>A0A7C4CEU3_9BACT</name>
<feature type="transmembrane region" description="Helical" evidence="1">
    <location>
        <begin position="6"/>
        <end position="28"/>
    </location>
</feature>
<dbReference type="AlphaFoldDB" id="A0A7C4CEU3"/>
<evidence type="ECO:0000256" key="1">
    <source>
        <dbReference type="SAM" id="Phobius"/>
    </source>
</evidence>
<sequence>MKKGIVTISVALVILVISSISVLFLSGIMKELFQAERRITESIENSYSRLLILSGTNIWQHFLSINAAYWDYIRTADDTGPTALNTEISFNAAINFGLQRTSASNYIVNSLTIFHEGTQKLMSVQFSIIKNGQPYPYSAVVDFGWPGF</sequence>
<evidence type="ECO:0000313" key="2">
    <source>
        <dbReference type="EMBL" id="HGU40077.1"/>
    </source>
</evidence>
<dbReference type="EMBL" id="DSZY01000013">
    <property type="protein sequence ID" value="HGU40077.1"/>
    <property type="molecule type" value="Genomic_DNA"/>
</dbReference>
<gene>
    <name evidence="2" type="ORF">ENT77_02645</name>
</gene>
<proteinExistence type="predicted"/>
<keyword evidence="1" id="KW-0812">Transmembrane</keyword>
<organism evidence="2">
    <name type="scientific">Fervidobacterium thailandense</name>
    <dbReference type="NCBI Taxonomy" id="1008305"/>
    <lineage>
        <taxon>Bacteria</taxon>
        <taxon>Thermotogati</taxon>
        <taxon>Thermotogota</taxon>
        <taxon>Thermotogae</taxon>
        <taxon>Thermotogales</taxon>
        <taxon>Fervidobacteriaceae</taxon>
        <taxon>Fervidobacterium</taxon>
    </lineage>
</organism>
<keyword evidence="1" id="KW-0472">Membrane</keyword>